<keyword evidence="9" id="KW-1185">Reference proteome</keyword>
<dbReference type="RefSeq" id="WP_088872153.1">
    <property type="nucleotide sequence ID" value="NZ_CP022110.1"/>
</dbReference>
<name>A0A248JSF8_9PROT</name>
<keyword evidence="3" id="KW-0378">Hydrolase</keyword>
<reference evidence="8 9" key="1">
    <citation type="submission" date="2017-06" db="EMBL/GenBank/DDBJ databases">
        <title>Complete genome sequence of Nitrospirillum amazonense strain CBAmC, an endophytic nitrogen-fixing and plant growth-promoting bacterium, isolated from sugarcane.</title>
        <authorList>
            <person name="Schwab S."/>
            <person name="dos Santos Teixeira K.R."/>
            <person name="Simoes Araujo J.L."/>
            <person name="Soares Vidal M."/>
            <person name="Borges de Freitas H.R."/>
            <person name="Rivello Crivelaro A.L."/>
            <person name="Bueno de Camargo Nunes A."/>
            <person name="dos Santos C.M."/>
            <person name="Palmeira da Silva Rosa D."/>
            <person name="da Silva Padilha D."/>
            <person name="da Silva E."/>
            <person name="Araujo Terra L."/>
            <person name="Soares Mendes V."/>
            <person name="Farinelli L."/>
            <person name="Magalhaes Cruz L."/>
            <person name="Baldani J.I."/>
        </authorList>
    </citation>
    <scope>NUCLEOTIDE SEQUENCE [LARGE SCALE GENOMIC DNA]</scope>
    <source>
        <strain evidence="8 9">CBAmC</strain>
    </source>
</reference>
<dbReference type="KEGG" id="nao:Y958_11905"/>
<dbReference type="InterPro" id="IPR050659">
    <property type="entry name" value="Peptidase_M24B"/>
</dbReference>
<evidence type="ECO:0000259" key="7">
    <source>
        <dbReference type="Pfam" id="PF01321"/>
    </source>
</evidence>
<dbReference type="GO" id="GO:0046872">
    <property type="term" value="F:metal ion binding"/>
    <property type="evidence" value="ECO:0007669"/>
    <property type="project" value="UniProtKB-KW"/>
</dbReference>
<dbReference type="GO" id="GO:0006508">
    <property type="term" value="P:proteolysis"/>
    <property type="evidence" value="ECO:0007669"/>
    <property type="project" value="UniProtKB-KW"/>
</dbReference>
<dbReference type="Proteomes" id="UP000197153">
    <property type="component" value="Chromosome 1"/>
</dbReference>
<feature type="domain" description="Peptidase M24" evidence="6">
    <location>
        <begin position="178"/>
        <end position="384"/>
    </location>
</feature>
<dbReference type="SUPFAM" id="SSF53092">
    <property type="entry name" value="Creatinase/prolidase N-terminal domain"/>
    <property type="match status" value="1"/>
</dbReference>
<dbReference type="InterPro" id="IPR001131">
    <property type="entry name" value="Peptidase_M24B_aminopep-P_CS"/>
</dbReference>
<evidence type="ECO:0000256" key="2">
    <source>
        <dbReference type="ARBA" id="ARBA00022723"/>
    </source>
</evidence>
<dbReference type="Pfam" id="PF01321">
    <property type="entry name" value="Creatinase_N"/>
    <property type="match status" value="1"/>
</dbReference>
<evidence type="ECO:0000256" key="1">
    <source>
        <dbReference type="ARBA" id="ARBA00022670"/>
    </source>
</evidence>
<keyword evidence="1" id="KW-0645">Protease</keyword>
<dbReference type="EMBL" id="CP022110">
    <property type="protein sequence ID" value="ASG21450.1"/>
    <property type="molecule type" value="Genomic_DNA"/>
</dbReference>
<keyword evidence="2 5" id="KW-0479">Metal-binding</keyword>
<feature type="domain" description="Creatinase N-terminal" evidence="7">
    <location>
        <begin position="35"/>
        <end position="169"/>
    </location>
</feature>
<gene>
    <name evidence="8" type="ORF">Y958_11905</name>
</gene>
<dbReference type="InterPro" id="IPR000994">
    <property type="entry name" value="Pept_M24"/>
</dbReference>
<evidence type="ECO:0000313" key="9">
    <source>
        <dbReference type="Proteomes" id="UP000197153"/>
    </source>
</evidence>
<comment type="similarity">
    <text evidence="5">Belongs to the peptidase M24B family.</text>
</comment>
<sequence>MTKGIGGLSAPAVLSTLKSRRAAVQPITADEYRARIEAVRAYLAARKVDALLLPASSNLLYFTGLDWHPSERLTAAVILKDGDPVYVCPAFEEPKLRGHITVGDEVRTWQEDESAYALVADLVRGQSGGSATVAVDALGYAGVFFDLATALPQATLVDARPLTEACRRVKSAHEIALLSHAKALTLEVHRLAAGILRPGITPAEVVAFIGQAHRALGADGGNTFCAVQFGEATAYPHGAPGDWFLKEGDPVLIDTGCAIEGYKSDITRCYTFGHATPEYRRVWEDERDAQMAAFNAARIGVPCEAVDQAARSFLESRGYGPGYQVPGCPHRTGHGVGLDLHEPAYIVGGNKQPLEAGLCFSVEPMLCLYGKFGVRFEDHVYMTEDGPRWFTVPPTDVDNPFGLHG</sequence>
<evidence type="ECO:0000256" key="4">
    <source>
        <dbReference type="ARBA" id="ARBA00023049"/>
    </source>
</evidence>
<proteinExistence type="inferred from homology"/>
<evidence type="ECO:0000256" key="3">
    <source>
        <dbReference type="ARBA" id="ARBA00022801"/>
    </source>
</evidence>
<keyword evidence="4" id="KW-0482">Metalloprotease</keyword>
<dbReference type="Gene3D" id="3.40.350.10">
    <property type="entry name" value="Creatinase/prolidase N-terminal domain"/>
    <property type="match status" value="1"/>
</dbReference>
<dbReference type="SUPFAM" id="SSF55920">
    <property type="entry name" value="Creatinase/aminopeptidase"/>
    <property type="match status" value="1"/>
</dbReference>
<evidence type="ECO:0000313" key="8">
    <source>
        <dbReference type="EMBL" id="ASG21450.1"/>
    </source>
</evidence>
<evidence type="ECO:0000259" key="6">
    <source>
        <dbReference type="Pfam" id="PF00557"/>
    </source>
</evidence>
<dbReference type="GO" id="GO:0008237">
    <property type="term" value="F:metallopeptidase activity"/>
    <property type="evidence" value="ECO:0007669"/>
    <property type="project" value="UniProtKB-KW"/>
</dbReference>
<protein>
    <submittedName>
        <fullName evidence="8">X-Pro dipeptidase</fullName>
    </submittedName>
</protein>
<organism evidence="8 9">
    <name type="scientific">Nitrospirillum viridazoti CBAmc</name>
    <dbReference type="NCBI Taxonomy" id="1441467"/>
    <lineage>
        <taxon>Bacteria</taxon>
        <taxon>Pseudomonadati</taxon>
        <taxon>Pseudomonadota</taxon>
        <taxon>Alphaproteobacteria</taxon>
        <taxon>Rhodospirillales</taxon>
        <taxon>Azospirillaceae</taxon>
        <taxon>Nitrospirillum</taxon>
        <taxon>Nitrospirillum viridazoti</taxon>
    </lineage>
</organism>
<dbReference type="PROSITE" id="PS00491">
    <property type="entry name" value="PROLINE_PEPTIDASE"/>
    <property type="match status" value="1"/>
</dbReference>
<dbReference type="PANTHER" id="PTHR46112">
    <property type="entry name" value="AMINOPEPTIDASE"/>
    <property type="match status" value="1"/>
</dbReference>
<dbReference type="Pfam" id="PF00557">
    <property type="entry name" value="Peptidase_M24"/>
    <property type="match status" value="1"/>
</dbReference>
<dbReference type="InterPro" id="IPR036005">
    <property type="entry name" value="Creatinase/aminopeptidase-like"/>
</dbReference>
<dbReference type="InterPro" id="IPR000587">
    <property type="entry name" value="Creatinase_N"/>
</dbReference>
<accession>A0A248JSF8</accession>
<dbReference type="AlphaFoldDB" id="A0A248JSF8"/>
<evidence type="ECO:0000256" key="5">
    <source>
        <dbReference type="RuleBase" id="RU000590"/>
    </source>
</evidence>
<dbReference type="Gene3D" id="3.90.230.10">
    <property type="entry name" value="Creatinase/methionine aminopeptidase superfamily"/>
    <property type="match status" value="1"/>
</dbReference>
<dbReference type="PANTHER" id="PTHR46112:SF3">
    <property type="entry name" value="AMINOPEPTIDASE YPDF"/>
    <property type="match status" value="1"/>
</dbReference>
<dbReference type="InterPro" id="IPR029149">
    <property type="entry name" value="Creatin/AminoP/Spt16_N"/>
</dbReference>